<organism evidence="1 2">
    <name type="scientific">Azomonas agilis</name>
    <dbReference type="NCBI Taxonomy" id="116849"/>
    <lineage>
        <taxon>Bacteria</taxon>
        <taxon>Pseudomonadati</taxon>
        <taxon>Pseudomonadota</taxon>
        <taxon>Gammaproteobacteria</taxon>
        <taxon>Pseudomonadales</taxon>
        <taxon>Pseudomonadaceae</taxon>
        <taxon>Azomonas</taxon>
    </lineage>
</organism>
<reference evidence="1 2" key="1">
    <citation type="submission" date="2019-07" db="EMBL/GenBank/DDBJ databases">
        <title>Genomic Encyclopedia of Type Strains, Phase I: the one thousand microbial genomes (KMG-I) project.</title>
        <authorList>
            <person name="Kyrpides N."/>
        </authorList>
    </citation>
    <scope>NUCLEOTIDE SEQUENCE [LARGE SCALE GENOMIC DNA]</scope>
    <source>
        <strain evidence="1 2">DSM 375</strain>
    </source>
</reference>
<evidence type="ECO:0000313" key="2">
    <source>
        <dbReference type="Proteomes" id="UP000319627"/>
    </source>
</evidence>
<evidence type="ECO:0000313" key="1">
    <source>
        <dbReference type="EMBL" id="TWH77364.1"/>
    </source>
</evidence>
<accession>A0A562J3F3</accession>
<dbReference type="EMBL" id="VLKG01000001">
    <property type="protein sequence ID" value="TWH77364.1"/>
    <property type="molecule type" value="Genomic_DNA"/>
</dbReference>
<name>A0A562J3F3_9GAMM</name>
<proteinExistence type="predicted"/>
<dbReference type="Proteomes" id="UP000319627">
    <property type="component" value="Unassembled WGS sequence"/>
</dbReference>
<protein>
    <submittedName>
        <fullName evidence="1">Uncharacterized protein</fullName>
    </submittedName>
</protein>
<dbReference type="AlphaFoldDB" id="A0A562J3F3"/>
<sequence length="49" mass="5505">MRVGGSDYPKASKIFWLNPLGRLAKVFHVSSCTREKFLLHSGRSVNDAK</sequence>
<gene>
    <name evidence="1" type="ORF">LX59_00277</name>
</gene>
<keyword evidence="2" id="KW-1185">Reference proteome</keyword>
<comment type="caution">
    <text evidence="1">The sequence shown here is derived from an EMBL/GenBank/DDBJ whole genome shotgun (WGS) entry which is preliminary data.</text>
</comment>